<keyword evidence="8" id="KW-1185">Reference proteome</keyword>
<evidence type="ECO:0000313" key="8">
    <source>
        <dbReference type="Proteomes" id="UP001500363"/>
    </source>
</evidence>
<feature type="transmembrane region" description="Helical" evidence="6">
    <location>
        <begin position="331"/>
        <end position="352"/>
    </location>
</feature>
<evidence type="ECO:0000256" key="2">
    <source>
        <dbReference type="ARBA" id="ARBA00022475"/>
    </source>
</evidence>
<evidence type="ECO:0000256" key="5">
    <source>
        <dbReference type="ARBA" id="ARBA00023136"/>
    </source>
</evidence>
<evidence type="ECO:0000313" key="7">
    <source>
        <dbReference type="EMBL" id="GAA1511794.1"/>
    </source>
</evidence>
<accession>A0ABN2A6G3</accession>
<feature type="transmembrane region" description="Helical" evidence="6">
    <location>
        <begin position="286"/>
        <end position="311"/>
    </location>
</feature>
<dbReference type="Proteomes" id="UP001500363">
    <property type="component" value="Unassembled WGS sequence"/>
</dbReference>
<evidence type="ECO:0000256" key="6">
    <source>
        <dbReference type="SAM" id="Phobius"/>
    </source>
</evidence>
<keyword evidence="4 6" id="KW-1133">Transmembrane helix</keyword>
<name>A0ABN2A6G3_9ACTN</name>
<proteinExistence type="predicted"/>
<evidence type="ECO:0000256" key="1">
    <source>
        <dbReference type="ARBA" id="ARBA00004651"/>
    </source>
</evidence>
<organism evidence="7 8">
    <name type="scientific">Kribbella lupini</name>
    <dbReference type="NCBI Taxonomy" id="291602"/>
    <lineage>
        <taxon>Bacteria</taxon>
        <taxon>Bacillati</taxon>
        <taxon>Actinomycetota</taxon>
        <taxon>Actinomycetes</taxon>
        <taxon>Propionibacteriales</taxon>
        <taxon>Kribbellaceae</taxon>
        <taxon>Kribbella</taxon>
    </lineage>
</organism>
<reference evidence="7 8" key="1">
    <citation type="journal article" date="2019" name="Int. J. Syst. Evol. Microbiol.">
        <title>The Global Catalogue of Microorganisms (GCM) 10K type strain sequencing project: providing services to taxonomists for standard genome sequencing and annotation.</title>
        <authorList>
            <consortium name="The Broad Institute Genomics Platform"/>
            <consortium name="The Broad Institute Genome Sequencing Center for Infectious Disease"/>
            <person name="Wu L."/>
            <person name="Ma J."/>
        </authorList>
    </citation>
    <scope>NUCLEOTIDE SEQUENCE [LARGE SCALE GENOMIC DNA]</scope>
    <source>
        <strain evidence="7 8">JCM 14303</strain>
    </source>
</reference>
<dbReference type="PANTHER" id="PTHR30250">
    <property type="entry name" value="PST FAMILY PREDICTED COLANIC ACID TRANSPORTER"/>
    <property type="match status" value="1"/>
</dbReference>
<feature type="transmembrane region" description="Helical" evidence="6">
    <location>
        <begin position="388"/>
        <end position="405"/>
    </location>
</feature>
<feature type="transmembrane region" description="Helical" evidence="6">
    <location>
        <begin position="94"/>
        <end position="114"/>
    </location>
</feature>
<sequence length="437" mass="45094">MKLPKLSKLAGPAGRAGWGLADQGLSSLSNLAVGVLVARSSSVADFGVYALAFGGYTIALNVSRAIATEPLAVRHSGDRTPAWEKAVRSGTATALLAGLVAMVVGLIIAAVPGVPSHGVLIAFAVTMPGLLLQDAWRWAFFVVGDGRRAFLNDLVWLVAMAVLFGGLYLTGSATAFSLTLCWGLGAVIAAVFGRFQTGLLPRFRLVKHWLRQNRDLTPKYVGEMLAVSGTIQVYMLGITAAASIAAVSGIRGAQVLLGPVNVLNQGIRAVAVPEAARALKHSHRRLWRVGLAISFGVGAGALAWGAIFLLLPESIGRALLGPGVWAEASAVMVPVILLQALGASNAGAFAIMRALAAAGRGLRVRLISSVILITAGVTGAALGDAQGAAWGLAAAAFCTLLLWWHEAHKALKAHRAAAGLQSEPGTLANDSVPTPDL</sequence>
<evidence type="ECO:0000256" key="3">
    <source>
        <dbReference type="ARBA" id="ARBA00022692"/>
    </source>
</evidence>
<keyword evidence="2" id="KW-1003">Cell membrane</keyword>
<keyword evidence="3 6" id="KW-0812">Transmembrane</keyword>
<protein>
    <recommendedName>
        <fullName evidence="9">O-antigen/teichoic acid export membrane protein</fullName>
    </recommendedName>
</protein>
<dbReference type="PANTHER" id="PTHR30250:SF26">
    <property type="entry name" value="PSMA PROTEIN"/>
    <property type="match status" value="1"/>
</dbReference>
<dbReference type="CDD" id="cd13126">
    <property type="entry name" value="MATE_like_11"/>
    <property type="match status" value="1"/>
</dbReference>
<evidence type="ECO:0000256" key="4">
    <source>
        <dbReference type="ARBA" id="ARBA00022989"/>
    </source>
</evidence>
<keyword evidence="5 6" id="KW-0472">Membrane</keyword>
<feature type="transmembrane region" description="Helical" evidence="6">
    <location>
        <begin position="150"/>
        <end position="169"/>
    </location>
</feature>
<evidence type="ECO:0008006" key="9">
    <source>
        <dbReference type="Google" id="ProtNLM"/>
    </source>
</evidence>
<comment type="subcellular location">
    <subcellularLocation>
        <location evidence="1">Cell membrane</location>
        <topology evidence="1">Multi-pass membrane protein</topology>
    </subcellularLocation>
</comment>
<gene>
    <name evidence="7" type="ORF">GCM10009741_06530</name>
</gene>
<feature type="transmembrane region" description="Helical" evidence="6">
    <location>
        <begin position="120"/>
        <end position="143"/>
    </location>
</feature>
<comment type="caution">
    <text evidence="7">The sequence shown here is derived from an EMBL/GenBank/DDBJ whole genome shotgun (WGS) entry which is preliminary data.</text>
</comment>
<dbReference type="InterPro" id="IPR050833">
    <property type="entry name" value="Poly_Biosynth_Transport"/>
</dbReference>
<dbReference type="RefSeq" id="WP_344169063.1">
    <property type="nucleotide sequence ID" value="NZ_BAAANC010000001.1"/>
</dbReference>
<feature type="transmembrane region" description="Helical" evidence="6">
    <location>
        <begin position="364"/>
        <end position="382"/>
    </location>
</feature>
<dbReference type="EMBL" id="BAAANC010000001">
    <property type="protein sequence ID" value="GAA1511794.1"/>
    <property type="molecule type" value="Genomic_DNA"/>
</dbReference>